<proteinExistence type="predicted"/>
<gene>
    <name evidence="3" type="ORF">FA13DRAFT_1264061</name>
</gene>
<accession>A0A4Y7R8W2</accession>
<dbReference type="PROSITE" id="PS50837">
    <property type="entry name" value="NACHT"/>
    <property type="match status" value="1"/>
</dbReference>
<dbReference type="PANTHER" id="PTHR10039">
    <property type="entry name" value="AMELOGENIN"/>
    <property type="match status" value="1"/>
</dbReference>
<feature type="domain" description="NACHT" evidence="2">
    <location>
        <begin position="1"/>
        <end position="150"/>
    </location>
</feature>
<dbReference type="Pfam" id="PF24883">
    <property type="entry name" value="NPHP3_N"/>
    <property type="match status" value="1"/>
</dbReference>
<evidence type="ECO:0000256" key="1">
    <source>
        <dbReference type="ARBA" id="ARBA00022737"/>
    </source>
</evidence>
<dbReference type="STRING" id="71717.A0A4Y7R8W2"/>
<dbReference type="SUPFAM" id="SSF52540">
    <property type="entry name" value="P-loop containing nucleoside triphosphate hydrolases"/>
    <property type="match status" value="1"/>
</dbReference>
<keyword evidence="4" id="KW-1185">Reference proteome</keyword>
<dbReference type="PANTHER" id="PTHR10039:SF17">
    <property type="entry name" value="FUNGAL STAND N-TERMINAL GOODBYE DOMAIN-CONTAINING PROTEIN-RELATED"/>
    <property type="match status" value="1"/>
</dbReference>
<evidence type="ECO:0000313" key="4">
    <source>
        <dbReference type="Proteomes" id="UP000298030"/>
    </source>
</evidence>
<dbReference type="OrthoDB" id="3269932at2759"/>
<dbReference type="Gene3D" id="3.40.50.300">
    <property type="entry name" value="P-loop containing nucleotide triphosphate hydrolases"/>
    <property type="match status" value="1"/>
</dbReference>
<evidence type="ECO:0000259" key="2">
    <source>
        <dbReference type="PROSITE" id="PS50837"/>
    </source>
</evidence>
<dbReference type="EMBL" id="QPFP01000602">
    <property type="protein sequence ID" value="TEB05159.1"/>
    <property type="molecule type" value="Genomic_DNA"/>
</dbReference>
<dbReference type="InterPro" id="IPR007111">
    <property type="entry name" value="NACHT_NTPase"/>
</dbReference>
<keyword evidence="1" id="KW-0677">Repeat</keyword>
<name>A0A4Y7R8W2_COPMI</name>
<organism evidence="3 4">
    <name type="scientific">Coprinellus micaceus</name>
    <name type="common">Glistening ink-cap mushroom</name>
    <name type="synonym">Coprinus micaceus</name>
    <dbReference type="NCBI Taxonomy" id="71717"/>
    <lineage>
        <taxon>Eukaryota</taxon>
        <taxon>Fungi</taxon>
        <taxon>Dikarya</taxon>
        <taxon>Basidiomycota</taxon>
        <taxon>Agaricomycotina</taxon>
        <taxon>Agaricomycetes</taxon>
        <taxon>Agaricomycetidae</taxon>
        <taxon>Agaricales</taxon>
        <taxon>Agaricineae</taxon>
        <taxon>Psathyrellaceae</taxon>
        <taxon>Coprinellus</taxon>
    </lineage>
</organism>
<dbReference type="InterPro" id="IPR056884">
    <property type="entry name" value="NPHP3-like_N"/>
</dbReference>
<comment type="caution">
    <text evidence="3">The sequence shown here is derived from an EMBL/GenBank/DDBJ whole genome shotgun (WGS) entry which is preliminary data.</text>
</comment>
<dbReference type="InterPro" id="IPR027417">
    <property type="entry name" value="P-loop_NTPase"/>
</dbReference>
<reference evidence="3 4" key="1">
    <citation type="journal article" date="2019" name="Nat. Ecol. Evol.">
        <title>Megaphylogeny resolves global patterns of mushroom evolution.</title>
        <authorList>
            <person name="Varga T."/>
            <person name="Krizsan K."/>
            <person name="Foldi C."/>
            <person name="Dima B."/>
            <person name="Sanchez-Garcia M."/>
            <person name="Sanchez-Ramirez S."/>
            <person name="Szollosi G.J."/>
            <person name="Szarkandi J.G."/>
            <person name="Papp V."/>
            <person name="Albert L."/>
            <person name="Andreopoulos W."/>
            <person name="Angelini C."/>
            <person name="Antonin V."/>
            <person name="Barry K.W."/>
            <person name="Bougher N.L."/>
            <person name="Buchanan P."/>
            <person name="Buyck B."/>
            <person name="Bense V."/>
            <person name="Catcheside P."/>
            <person name="Chovatia M."/>
            <person name="Cooper J."/>
            <person name="Damon W."/>
            <person name="Desjardin D."/>
            <person name="Finy P."/>
            <person name="Geml J."/>
            <person name="Haridas S."/>
            <person name="Hughes K."/>
            <person name="Justo A."/>
            <person name="Karasinski D."/>
            <person name="Kautmanova I."/>
            <person name="Kiss B."/>
            <person name="Kocsube S."/>
            <person name="Kotiranta H."/>
            <person name="LaButti K.M."/>
            <person name="Lechner B.E."/>
            <person name="Liimatainen K."/>
            <person name="Lipzen A."/>
            <person name="Lukacs Z."/>
            <person name="Mihaltcheva S."/>
            <person name="Morgado L.N."/>
            <person name="Niskanen T."/>
            <person name="Noordeloos M.E."/>
            <person name="Ohm R.A."/>
            <person name="Ortiz-Santana B."/>
            <person name="Ovrebo C."/>
            <person name="Racz N."/>
            <person name="Riley R."/>
            <person name="Savchenko A."/>
            <person name="Shiryaev A."/>
            <person name="Soop K."/>
            <person name="Spirin V."/>
            <person name="Szebenyi C."/>
            <person name="Tomsovsky M."/>
            <person name="Tulloss R.E."/>
            <person name="Uehling J."/>
            <person name="Grigoriev I.V."/>
            <person name="Vagvolgyi C."/>
            <person name="Papp T."/>
            <person name="Martin F.M."/>
            <person name="Miettinen O."/>
            <person name="Hibbett D.S."/>
            <person name="Nagy L.G."/>
        </authorList>
    </citation>
    <scope>NUCLEOTIDE SEQUENCE [LARGE SCALE GENOMIC DNA]</scope>
    <source>
        <strain evidence="3 4">FP101781</strain>
    </source>
</reference>
<evidence type="ECO:0000313" key="3">
    <source>
        <dbReference type="EMBL" id="TEB05159.1"/>
    </source>
</evidence>
<sequence length="457" mass="50813">MWIYGYAGCGKSAIAQTVAEQLEREGRLAASFFFFRGSGDRSGITRFATTIAHQLAQNIPEIASLIEEAARANPGLLSASTSSLINQFERLIYRPIMAMGNSLRSRPVIIALDGVDECEDREEVASFIEEMITFFRTNPLTPLRVVITSRVEDHIHRELHSSSQVRLLNLVKHTSDDDISAALDVAITKGVRGRAMPGDGSWPSRQDKRKLVRHIGGSYIFMTTIVKLLFAPSKQDGLTPMERLPKVLEMKPDFDDLYIEILKPCAHFPFFSEIITTIALAFEPLSITQIAELLDIKTFKVTNVLINLHAIMQIPGDDRSPVTLWHTSLRNFLCTEGRSGPFFASPEHHCCLARGAVKMAASPLNSHSHMYARRFAVAHLSKLAHCSNEGLTPFRTEDHSTVLILDKPVFGGSDCFGGLPALEAACDKRDWKLVRALVNWHANVNIQFRGRASVFGD</sequence>
<dbReference type="Proteomes" id="UP000298030">
    <property type="component" value="Unassembled WGS sequence"/>
</dbReference>
<protein>
    <recommendedName>
        <fullName evidence="2">NACHT domain-containing protein</fullName>
    </recommendedName>
</protein>
<dbReference type="AlphaFoldDB" id="A0A4Y7R8W2"/>